<dbReference type="OrthoDB" id="10306856at2759"/>
<keyword evidence="2" id="KW-1185">Reference proteome</keyword>
<proteinExistence type="predicted"/>
<gene>
    <name evidence="1" type="ORF">EHS25_001436</name>
</gene>
<evidence type="ECO:0000313" key="1">
    <source>
        <dbReference type="EMBL" id="RSH90103.1"/>
    </source>
</evidence>
<sequence length="339" mass="39460">MSDMPPSITFPRRSQLHLPGVYPMGSPRPTGPVDPLYAGCYFPAPFVQNDGSDFNHTGTVFGVYSADFVELSWKKQLQVDLFGKPRKLFFTNFSWQDGDVLKETSREQIAEAYFAFGNEHKRWDHLVWHCEDSLHNDPHPICTRAQIDGLKAMNKEVTERKYVLDTFCTYLNKLEWEYKYPPRWTPTSWDLDAVTSHRAAYPRGEHENMVTTTLAFRLVDAVDQITSVAWYPAWVQSLILTSGVWNLRTSTDKHIKVWREMAAKSQWVGRVPPVKFRKLLKYRIKVFLRARREALKNLVCIAEHERDDVEDEVDDEETLCDWKDDLAIAQAMGLALRRW</sequence>
<dbReference type="AlphaFoldDB" id="A0A427YGF4"/>
<organism evidence="1 2">
    <name type="scientific">Saitozyma podzolica</name>
    <dbReference type="NCBI Taxonomy" id="1890683"/>
    <lineage>
        <taxon>Eukaryota</taxon>
        <taxon>Fungi</taxon>
        <taxon>Dikarya</taxon>
        <taxon>Basidiomycota</taxon>
        <taxon>Agaricomycotina</taxon>
        <taxon>Tremellomycetes</taxon>
        <taxon>Tremellales</taxon>
        <taxon>Trimorphomycetaceae</taxon>
        <taxon>Saitozyma</taxon>
    </lineage>
</organism>
<dbReference type="Proteomes" id="UP000279259">
    <property type="component" value="Unassembled WGS sequence"/>
</dbReference>
<name>A0A427YGF4_9TREE</name>
<evidence type="ECO:0000313" key="2">
    <source>
        <dbReference type="Proteomes" id="UP000279259"/>
    </source>
</evidence>
<accession>A0A427YGF4</accession>
<comment type="caution">
    <text evidence="1">The sequence shown here is derived from an EMBL/GenBank/DDBJ whole genome shotgun (WGS) entry which is preliminary data.</text>
</comment>
<dbReference type="EMBL" id="RSCD01000011">
    <property type="protein sequence ID" value="RSH90103.1"/>
    <property type="molecule type" value="Genomic_DNA"/>
</dbReference>
<reference evidence="1 2" key="1">
    <citation type="submission" date="2018-11" db="EMBL/GenBank/DDBJ databases">
        <title>Genome sequence of Saitozyma podzolica DSM 27192.</title>
        <authorList>
            <person name="Aliyu H."/>
            <person name="Gorte O."/>
            <person name="Ochsenreither K."/>
        </authorList>
    </citation>
    <scope>NUCLEOTIDE SEQUENCE [LARGE SCALE GENOMIC DNA]</scope>
    <source>
        <strain evidence="1 2">DSM 27192</strain>
    </source>
</reference>
<protein>
    <submittedName>
        <fullName evidence="1">Uncharacterized protein</fullName>
    </submittedName>
</protein>